<dbReference type="InterPro" id="IPR011006">
    <property type="entry name" value="CheY-like_superfamily"/>
</dbReference>
<evidence type="ECO:0000256" key="8">
    <source>
        <dbReference type="PROSITE-ProRule" id="PRU00169"/>
    </source>
</evidence>
<dbReference type="CDD" id="cd17536">
    <property type="entry name" value="REC_YesN-like"/>
    <property type="match status" value="1"/>
</dbReference>
<name>A0ABQ4MPH1_9BACL</name>
<evidence type="ECO:0000256" key="3">
    <source>
        <dbReference type="ARBA" id="ARBA00022553"/>
    </source>
</evidence>
<accession>A0ABQ4MPH1</accession>
<dbReference type="Pfam" id="PF12833">
    <property type="entry name" value="HTH_18"/>
    <property type="match status" value="1"/>
</dbReference>
<dbReference type="PRINTS" id="PR00032">
    <property type="entry name" value="HTHARAC"/>
</dbReference>
<keyword evidence="7" id="KW-0804">Transcription</keyword>
<keyword evidence="5" id="KW-0805">Transcription regulation</keyword>
<evidence type="ECO:0000313" key="11">
    <source>
        <dbReference type="EMBL" id="GIP57868.1"/>
    </source>
</evidence>
<dbReference type="Pfam" id="PF17853">
    <property type="entry name" value="GGDEF_2"/>
    <property type="match status" value="1"/>
</dbReference>
<dbReference type="PANTHER" id="PTHR42713:SF3">
    <property type="entry name" value="TRANSCRIPTIONAL REGULATORY PROTEIN HPTR"/>
    <property type="match status" value="1"/>
</dbReference>
<evidence type="ECO:0000256" key="2">
    <source>
        <dbReference type="ARBA" id="ARBA00022490"/>
    </source>
</evidence>
<dbReference type="PROSITE" id="PS50110">
    <property type="entry name" value="RESPONSE_REGULATORY"/>
    <property type="match status" value="1"/>
</dbReference>
<evidence type="ECO:0000256" key="5">
    <source>
        <dbReference type="ARBA" id="ARBA00023015"/>
    </source>
</evidence>
<keyword evidence="3 8" id="KW-0597">Phosphoprotein</keyword>
<organism evidence="11 12">
    <name type="scientific">Paenibacillus woosongensis</name>
    <dbReference type="NCBI Taxonomy" id="307580"/>
    <lineage>
        <taxon>Bacteria</taxon>
        <taxon>Bacillati</taxon>
        <taxon>Bacillota</taxon>
        <taxon>Bacilli</taxon>
        <taxon>Bacillales</taxon>
        <taxon>Paenibacillaceae</taxon>
        <taxon>Paenibacillus</taxon>
    </lineage>
</organism>
<dbReference type="InterPro" id="IPR018060">
    <property type="entry name" value="HTH_AraC"/>
</dbReference>
<evidence type="ECO:0000259" key="10">
    <source>
        <dbReference type="PROSITE" id="PS50110"/>
    </source>
</evidence>
<dbReference type="InterPro" id="IPR020449">
    <property type="entry name" value="Tscrpt_reg_AraC-type_HTH"/>
</dbReference>
<dbReference type="Gene3D" id="3.40.50.2300">
    <property type="match status" value="1"/>
</dbReference>
<dbReference type="SUPFAM" id="SSF46689">
    <property type="entry name" value="Homeodomain-like"/>
    <property type="match status" value="1"/>
</dbReference>
<sequence>MKVLIVDDEIFIRDGLRTLIDWSEAGFDEVLDAKNAVEAISIIEEGPPDLIVTDIFMPGISGLDFAKKIRSQHPHIRFVILTGYEKFEYAKEAIEIGVAKYLVKPIFPEELKETVKEIREEILLEYRLENWNEMAKTRLEQYKPIIAEKFWSDLLAGGLSSSSQIHDRAASADISLNYPAFCCVAIEICKLEKAYERYGQSELSLVRFVIRNIIEELHSQAIIYIYNHSDTVLLCVLSESGAIPQWTKTVETIQHTLKIDVNAGIGNSYEQLTSIWATSLEALDSVKYLAILEQTGIIRYEDIPAWKKDHVEYPYEEEKALLEMLRYREQLSEQALEPFMQKVMVQNPSPPMIHLTFVQLLGAIYRLVDEYGIDSIPTFNQSLSRLEELASYSQFQKLLTELLTEIIERRSRHHASFVSQLVDGAQQMIQARFNDSTLSVTSIAQSLCISPNYLSRIFHQQTGKTCVEFITECRLEEAKKLLLLTNRKNYEISEEVGYTSAHYFSSIFKKSVGHSPSEYRERFSTGSVQ</sequence>
<evidence type="ECO:0000313" key="12">
    <source>
        <dbReference type="Proteomes" id="UP000681290"/>
    </source>
</evidence>
<keyword evidence="2" id="KW-0963">Cytoplasm</keyword>
<feature type="modified residue" description="4-aspartylphosphate" evidence="8">
    <location>
        <position position="54"/>
    </location>
</feature>
<dbReference type="SMART" id="SM00342">
    <property type="entry name" value="HTH_ARAC"/>
    <property type="match status" value="1"/>
</dbReference>
<dbReference type="RefSeq" id="WP_213590346.1">
    <property type="nucleotide sequence ID" value="NZ_BOSM01000002.1"/>
</dbReference>
<proteinExistence type="predicted"/>
<protein>
    <submittedName>
        <fullName evidence="11">DNA-binding response regulator</fullName>
    </submittedName>
</protein>
<feature type="domain" description="HTH araC/xylS-type" evidence="9">
    <location>
        <begin position="423"/>
        <end position="522"/>
    </location>
</feature>
<comment type="caution">
    <text evidence="11">The sequence shown here is derived from an EMBL/GenBank/DDBJ whole genome shotgun (WGS) entry which is preliminary data.</text>
</comment>
<evidence type="ECO:0000256" key="6">
    <source>
        <dbReference type="ARBA" id="ARBA00023125"/>
    </source>
</evidence>
<comment type="subcellular location">
    <subcellularLocation>
        <location evidence="1">Cytoplasm</location>
    </subcellularLocation>
</comment>
<evidence type="ECO:0000256" key="7">
    <source>
        <dbReference type="ARBA" id="ARBA00023163"/>
    </source>
</evidence>
<dbReference type="SMART" id="SM00448">
    <property type="entry name" value="REC"/>
    <property type="match status" value="1"/>
</dbReference>
<keyword evidence="12" id="KW-1185">Reference proteome</keyword>
<dbReference type="InterPro" id="IPR009057">
    <property type="entry name" value="Homeodomain-like_sf"/>
</dbReference>
<dbReference type="SUPFAM" id="SSF52172">
    <property type="entry name" value="CheY-like"/>
    <property type="match status" value="1"/>
</dbReference>
<feature type="domain" description="Response regulatory" evidence="10">
    <location>
        <begin position="2"/>
        <end position="119"/>
    </location>
</feature>
<dbReference type="EMBL" id="BOSM01000002">
    <property type="protein sequence ID" value="GIP57868.1"/>
    <property type="molecule type" value="Genomic_DNA"/>
</dbReference>
<dbReference type="Gene3D" id="1.10.10.60">
    <property type="entry name" value="Homeodomain-like"/>
    <property type="match status" value="2"/>
</dbReference>
<dbReference type="Pfam" id="PF00072">
    <property type="entry name" value="Response_reg"/>
    <property type="match status" value="1"/>
</dbReference>
<dbReference type="GO" id="GO:0003677">
    <property type="term" value="F:DNA binding"/>
    <property type="evidence" value="ECO:0007669"/>
    <property type="project" value="UniProtKB-KW"/>
</dbReference>
<dbReference type="PANTHER" id="PTHR42713">
    <property type="entry name" value="HISTIDINE KINASE-RELATED"/>
    <property type="match status" value="1"/>
</dbReference>
<evidence type="ECO:0000256" key="4">
    <source>
        <dbReference type="ARBA" id="ARBA00023012"/>
    </source>
</evidence>
<keyword evidence="6 11" id="KW-0238">DNA-binding</keyword>
<dbReference type="InterPro" id="IPR041522">
    <property type="entry name" value="CdaR_GGDEF"/>
</dbReference>
<dbReference type="Proteomes" id="UP000681290">
    <property type="component" value="Unassembled WGS sequence"/>
</dbReference>
<reference evidence="11 12" key="1">
    <citation type="submission" date="2021-03" db="EMBL/GenBank/DDBJ databases">
        <title>Antimicrobial resistance genes in bacteria isolated from Japanese honey, and their potential for conferring macrolide and lincosamide resistance in the American foulbrood pathogen Paenibacillus larvae.</title>
        <authorList>
            <person name="Okamoto M."/>
            <person name="Kumagai M."/>
            <person name="Kanamori H."/>
            <person name="Takamatsu D."/>
        </authorList>
    </citation>
    <scope>NUCLEOTIDE SEQUENCE [LARGE SCALE GENOMIC DNA]</scope>
    <source>
        <strain evidence="11 12">J15TS10</strain>
    </source>
</reference>
<dbReference type="InterPro" id="IPR001789">
    <property type="entry name" value="Sig_transdc_resp-reg_receiver"/>
</dbReference>
<evidence type="ECO:0000259" key="9">
    <source>
        <dbReference type="PROSITE" id="PS01124"/>
    </source>
</evidence>
<keyword evidence="4" id="KW-0902">Two-component regulatory system</keyword>
<gene>
    <name evidence="11" type="ORF">J15TS10_16820</name>
</gene>
<dbReference type="InterPro" id="IPR051552">
    <property type="entry name" value="HptR"/>
</dbReference>
<dbReference type="PROSITE" id="PS01124">
    <property type="entry name" value="HTH_ARAC_FAMILY_2"/>
    <property type="match status" value="1"/>
</dbReference>
<evidence type="ECO:0000256" key="1">
    <source>
        <dbReference type="ARBA" id="ARBA00004496"/>
    </source>
</evidence>